<dbReference type="Pfam" id="PF07508">
    <property type="entry name" value="Recombinase"/>
    <property type="match status" value="1"/>
</dbReference>
<dbReference type="PROSITE" id="PS51737">
    <property type="entry name" value="RECOMBINASE_DNA_BIND"/>
    <property type="match status" value="1"/>
</dbReference>
<evidence type="ECO:0000313" key="4">
    <source>
        <dbReference type="EMBL" id="KPH82389.1"/>
    </source>
</evidence>
<keyword evidence="5" id="KW-1185">Reference proteome</keyword>
<dbReference type="InterPro" id="IPR006119">
    <property type="entry name" value="Resolv_N"/>
</dbReference>
<organism evidence="4 5">
    <name type="scientific">Bosea vaviloviae</name>
    <dbReference type="NCBI Taxonomy" id="1526658"/>
    <lineage>
        <taxon>Bacteria</taxon>
        <taxon>Pseudomonadati</taxon>
        <taxon>Pseudomonadota</taxon>
        <taxon>Alphaproteobacteria</taxon>
        <taxon>Hyphomicrobiales</taxon>
        <taxon>Boseaceae</taxon>
        <taxon>Bosea</taxon>
    </lineage>
</organism>
<protein>
    <submittedName>
        <fullName evidence="4">DNA recombinase</fullName>
    </submittedName>
</protein>
<dbReference type="InterPro" id="IPR050639">
    <property type="entry name" value="SSR_resolvase"/>
</dbReference>
<dbReference type="AlphaFoldDB" id="A0A0N1F7T9"/>
<dbReference type="OrthoDB" id="7475655at2"/>
<reference evidence="4 5" key="1">
    <citation type="submission" date="2015-07" db="EMBL/GenBank/DDBJ databases">
        <title>Whole genome sequencing of Bosea vaviloviae isolated from cave pool.</title>
        <authorList>
            <person name="Tan N.E.H."/>
            <person name="Lee Y.P."/>
            <person name="Gan H.M."/>
            <person name="Barton H."/>
            <person name="Savka M.A."/>
        </authorList>
    </citation>
    <scope>NUCLEOTIDE SEQUENCE [LARGE SCALE GENOMIC DNA]</scope>
    <source>
        <strain evidence="4 5">SD260</strain>
    </source>
</reference>
<dbReference type="Proteomes" id="UP000037822">
    <property type="component" value="Unassembled WGS sequence"/>
</dbReference>
<dbReference type="GO" id="GO:0000150">
    <property type="term" value="F:DNA strand exchange activity"/>
    <property type="evidence" value="ECO:0007669"/>
    <property type="project" value="InterPro"/>
</dbReference>
<evidence type="ECO:0000256" key="1">
    <source>
        <dbReference type="SAM" id="MobiDB-lite"/>
    </source>
</evidence>
<gene>
    <name evidence="4" type="ORF">AE618_03830</name>
</gene>
<dbReference type="GO" id="GO:0003677">
    <property type="term" value="F:DNA binding"/>
    <property type="evidence" value="ECO:0007669"/>
    <property type="project" value="InterPro"/>
</dbReference>
<dbReference type="InterPro" id="IPR036162">
    <property type="entry name" value="Resolvase-like_N_sf"/>
</dbReference>
<feature type="domain" description="Recombinase" evidence="3">
    <location>
        <begin position="170"/>
        <end position="309"/>
    </location>
</feature>
<dbReference type="InterPro" id="IPR025827">
    <property type="entry name" value="Zn_ribbon_recom_dom"/>
</dbReference>
<dbReference type="PROSITE" id="PS51736">
    <property type="entry name" value="RECOMBINASES_3"/>
    <property type="match status" value="1"/>
</dbReference>
<comment type="caution">
    <text evidence="4">The sequence shown here is derived from an EMBL/GenBank/DDBJ whole genome shotgun (WGS) entry which is preliminary data.</text>
</comment>
<sequence>MISEKVRPHHLERKAILYVRQSSAHQVLHNRESGALQYAMRDRLTALGWSQIEVIDDDLGRSATGSVQRVGFERMVAEVCLGKVGAVCAREVSRFARNSRDWQQLIEMCRVVDTVLVDQETVYAPRHGDDRLLLGLKGSLNEYELDLLRQRSLAARYAKARRGELIVSAPIGFVKADDRYEKDPDRRVQEAITLVFDKVQELGSARQALCWLHEHDLDLPVKQGNGDTIWRRPNYASIHRIIENPVYGGAYAYGKTSAAAAYTADGIKMKTCRKARDEWLALKPGTHDGYVSWERFEAIRAMVASNVPTGRHHGAPKHGEALLSGLIRCQRCGRKLTLRYTGARHGIPRYSCSRAWMDHGGPSCIAFGGLRVDDAIEEALLGVVGPGAVAAAQEAASQAARQRDQVSDALGRDLEAARYAADRAFRQYDAADPANRLVAGELEARWNRALAKVGEIESRIAAHDAAKPAVSVDPAAFGLLASNLQTVWSAPTTDARLKKRIVRILINEVVADIDDATSEIVLIVHWAGGAHSEMRLAKRRRGQRNSTSTDIVTAVRELVLIASDDLIAGLLNRNGLKTGNGNRWTRERVTSMRSNYRVPVFKPAADGVEPWLNLTDAAKLIKVSTRTLRLAAEAGEIEAVHPLPDGPWVFARAALATEAAQSITVRARRNPKYPAGSHPAEQNLFSSIT</sequence>
<evidence type="ECO:0000259" key="2">
    <source>
        <dbReference type="PROSITE" id="PS51736"/>
    </source>
</evidence>
<dbReference type="CDD" id="cd00338">
    <property type="entry name" value="Ser_Recombinase"/>
    <property type="match status" value="1"/>
</dbReference>
<feature type="region of interest" description="Disordered" evidence="1">
    <location>
        <begin position="670"/>
        <end position="689"/>
    </location>
</feature>
<proteinExistence type="predicted"/>
<evidence type="ECO:0000313" key="5">
    <source>
        <dbReference type="Proteomes" id="UP000037822"/>
    </source>
</evidence>
<accession>A0A0N1F7T9</accession>
<feature type="domain" description="Resolvase/invertase-type recombinase catalytic" evidence="2">
    <location>
        <begin position="14"/>
        <end position="163"/>
    </location>
</feature>
<dbReference type="RefSeq" id="WP_054207732.1">
    <property type="nucleotide sequence ID" value="NZ_LGSZ01000021.1"/>
</dbReference>
<dbReference type="SMART" id="SM00857">
    <property type="entry name" value="Resolvase"/>
    <property type="match status" value="1"/>
</dbReference>
<dbReference type="Gene3D" id="3.90.1750.20">
    <property type="entry name" value="Putative Large Serine Recombinase, Chain B, Domain 2"/>
    <property type="match status" value="1"/>
</dbReference>
<evidence type="ECO:0000259" key="3">
    <source>
        <dbReference type="PROSITE" id="PS51737"/>
    </source>
</evidence>
<dbReference type="SUPFAM" id="SSF53041">
    <property type="entry name" value="Resolvase-like"/>
    <property type="match status" value="1"/>
</dbReference>
<dbReference type="EMBL" id="LGSZ01000021">
    <property type="protein sequence ID" value="KPH82389.1"/>
    <property type="molecule type" value="Genomic_DNA"/>
</dbReference>
<dbReference type="Pfam" id="PF00239">
    <property type="entry name" value="Resolvase"/>
    <property type="match status" value="1"/>
</dbReference>
<dbReference type="PATRIC" id="fig|1526658.3.peg.4650"/>
<dbReference type="PANTHER" id="PTHR30461">
    <property type="entry name" value="DNA-INVERTASE FROM LAMBDOID PROPHAGE"/>
    <property type="match status" value="1"/>
</dbReference>
<dbReference type="Gene3D" id="3.40.50.1390">
    <property type="entry name" value="Resolvase, N-terminal catalytic domain"/>
    <property type="match status" value="1"/>
</dbReference>
<dbReference type="InterPro" id="IPR011109">
    <property type="entry name" value="DNA_bind_recombinase_dom"/>
</dbReference>
<dbReference type="InterPro" id="IPR038109">
    <property type="entry name" value="DNA_bind_recomb_sf"/>
</dbReference>
<dbReference type="PANTHER" id="PTHR30461:SF23">
    <property type="entry name" value="DNA RECOMBINASE-RELATED"/>
    <property type="match status" value="1"/>
</dbReference>
<dbReference type="Pfam" id="PF13408">
    <property type="entry name" value="Zn_ribbon_recom"/>
    <property type="match status" value="1"/>
</dbReference>
<name>A0A0N1F7T9_9HYPH</name>